<dbReference type="AlphaFoldDB" id="A0A8S9XUY8"/>
<protein>
    <recommendedName>
        <fullName evidence="3">Purple acid phosphatase</fullName>
        <ecNumber evidence="3">3.1.3.2</ecNumber>
    </recommendedName>
</protein>
<evidence type="ECO:0000256" key="1">
    <source>
        <dbReference type="ARBA" id="ARBA00022729"/>
    </source>
</evidence>
<organism evidence="7 8">
    <name type="scientific">Apolygus lucorum</name>
    <name type="common">Small green plant bug</name>
    <name type="synonym">Lygocoris lucorum</name>
    <dbReference type="NCBI Taxonomy" id="248454"/>
    <lineage>
        <taxon>Eukaryota</taxon>
        <taxon>Metazoa</taxon>
        <taxon>Ecdysozoa</taxon>
        <taxon>Arthropoda</taxon>
        <taxon>Hexapoda</taxon>
        <taxon>Insecta</taxon>
        <taxon>Pterygota</taxon>
        <taxon>Neoptera</taxon>
        <taxon>Paraneoptera</taxon>
        <taxon>Hemiptera</taxon>
        <taxon>Heteroptera</taxon>
        <taxon>Panheteroptera</taxon>
        <taxon>Cimicomorpha</taxon>
        <taxon>Miridae</taxon>
        <taxon>Mirini</taxon>
        <taxon>Apolygus</taxon>
    </lineage>
</organism>
<dbReference type="InterPro" id="IPR041792">
    <property type="entry name" value="MPP_PAP"/>
</dbReference>
<dbReference type="Gene3D" id="2.60.40.380">
    <property type="entry name" value="Purple acid phosphatase-like, N-terminal"/>
    <property type="match status" value="1"/>
</dbReference>
<dbReference type="InterPro" id="IPR025733">
    <property type="entry name" value="PAPs_C"/>
</dbReference>
<comment type="similarity">
    <text evidence="3">Belongs to the metallophosphoesterase superfamily. Purple acid phosphatase family.</text>
</comment>
<accession>A0A8S9XUY8</accession>
<proteinExistence type="inferred from homology"/>
<dbReference type="GO" id="GO:0003993">
    <property type="term" value="F:acid phosphatase activity"/>
    <property type="evidence" value="ECO:0007669"/>
    <property type="project" value="UniProtKB-EC"/>
</dbReference>
<comment type="catalytic activity">
    <reaction evidence="3">
        <text>a phosphate monoester + H2O = an alcohol + phosphate</text>
        <dbReference type="Rhea" id="RHEA:15017"/>
        <dbReference type="ChEBI" id="CHEBI:15377"/>
        <dbReference type="ChEBI" id="CHEBI:30879"/>
        <dbReference type="ChEBI" id="CHEBI:43474"/>
        <dbReference type="ChEBI" id="CHEBI:67140"/>
        <dbReference type="EC" id="3.1.3.2"/>
    </reaction>
</comment>
<gene>
    <name evidence="7" type="ORF">GE061_011927</name>
</gene>
<dbReference type="InterPro" id="IPR029052">
    <property type="entry name" value="Metallo-depent_PP-like"/>
</dbReference>
<evidence type="ECO:0000259" key="5">
    <source>
        <dbReference type="Pfam" id="PF14008"/>
    </source>
</evidence>
<feature type="chain" id="PRO_5035965548" description="Purple acid phosphatase" evidence="3">
    <location>
        <begin position="22"/>
        <end position="433"/>
    </location>
</feature>
<dbReference type="EC" id="3.1.3.2" evidence="3"/>
<dbReference type="InterPro" id="IPR015914">
    <property type="entry name" value="PAPs_N"/>
</dbReference>
<dbReference type="GO" id="GO:0046872">
    <property type="term" value="F:metal ion binding"/>
    <property type="evidence" value="ECO:0007669"/>
    <property type="project" value="InterPro"/>
</dbReference>
<dbReference type="Pfam" id="PF16656">
    <property type="entry name" value="Pur_ac_phosph_N"/>
    <property type="match status" value="1"/>
</dbReference>
<evidence type="ECO:0000256" key="2">
    <source>
        <dbReference type="ARBA" id="ARBA00023180"/>
    </source>
</evidence>
<dbReference type="Pfam" id="PF14008">
    <property type="entry name" value="Metallophos_C"/>
    <property type="match status" value="1"/>
</dbReference>
<dbReference type="InterPro" id="IPR004843">
    <property type="entry name" value="Calcineurin-like_PHP"/>
</dbReference>
<dbReference type="PANTHER" id="PTHR45867">
    <property type="entry name" value="PURPLE ACID PHOSPHATASE"/>
    <property type="match status" value="1"/>
</dbReference>
<dbReference type="InterPro" id="IPR008963">
    <property type="entry name" value="Purple_acid_Pase-like_N"/>
</dbReference>
<dbReference type="EMBL" id="WIXP02000004">
    <property type="protein sequence ID" value="KAF6211415.1"/>
    <property type="molecule type" value="Genomic_DNA"/>
</dbReference>
<feature type="domain" description="Calcineurin-like phosphoesterase" evidence="4">
    <location>
        <begin position="130"/>
        <end position="333"/>
    </location>
</feature>
<keyword evidence="3" id="KW-0378">Hydrolase</keyword>
<dbReference type="PANTHER" id="PTHR45867:SF3">
    <property type="entry name" value="ACID PHOSPHATASE TYPE 7"/>
    <property type="match status" value="1"/>
</dbReference>
<keyword evidence="1 3" id="KW-0732">Signal</keyword>
<feature type="domain" description="Purple acid phosphatase C-terminal" evidence="5">
    <location>
        <begin position="359"/>
        <end position="412"/>
    </location>
</feature>
<name>A0A8S9XUY8_APOLU</name>
<dbReference type="SUPFAM" id="SSF49363">
    <property type="entry name" value="Purple acid phosphatase, N-terminal domain"/>
    <property type="match status" value="1"/>
</dbReference>
<feature type="domain" description="Purple acid phosphatase N-terminal" evidence="6">
    <location>
        <begin position="27"/>
        <end position="120"/>
    </location>
</feature>
<evidence type="ECO:0000259" key="4">
    <source>
        <dbReference type="Pfam" id="PF00149"/>
    </source>
</evidence>
<keyword evidence="2" id="KW-0325">Glycoprotein</keyword>
<evidence type="ECO:0000313" key="8">
    <source>
        <dbReference type="Proteomes" id="UP000466442"/>
    </source>
</evidence>
<feature type="signal peptide" evidence="3">
    <location>
        <begin position="1"/>
        <end position="21"/>
    </location>
</feature>
<dbReference type="Proteomes" id="UP000466442">
    <property type="component" value="Unassembled WGS sequence"/>
</dbReference>
<keyword evidence="8" id="KW-1185">Reference proteome</keyword>
<evidence type="ECO:0000259" key="6">
    <source>
        <dbReference type="Pfam" id="PF16656"/>
    </source>
</evidence>
<evidence type="ECO:0000313" key="7">
    <source>
        <dbReference type="EMBL" id="KAF6211415.1"/>
    </source>
</evidence>
<comment type="caution">
    <text evidence="7">The sequence shown here is derived from an EMBL/GenBank/DDBJ whole genome shotgun (WGS) entry which is preliminary data.</text>
</comment>
<dbReference type="CDD" id="cd00839">
    <property type="entry name" value="MPP_PAPs"/>
    <property type="match status" value="1"/>
</dbReference>
<dbReference type="SUPFAM" id="SSF56300">
    <property type="entry name" value="Metallo-dependent phosphatases"/>
    <property type="match status" value="1"/>
</dbReference>
<sequence length="433" mass="50521">MAKLLLVTLVLQYYIYFFSEANPNILPEQVHIAFGDNPSEIVVTWNTQAETPTAFVDYRAEFVRLKHRANGETKLFVDGGKRKRKQFVHRVYLKNLKPSTLYVYVCGSSLGISKEFSFKTVPNDTDWSPRLAIFGDMGEKQAVSLPFLLEEAKTGSYDAFIHVGDFAYDMKDRNGAKGDEFMRMIQPIASQIPYMVCPGNHERHYNFSHFKERFSMPGTKENLYYSFNLGPAHFISIDTEFYFYLEYGAMQILHMYEWLENDLKEANLPENRSVRPWIITYGHRPMYCSNTNHGCLKEESLVRKGLDYRWFGLEDLFYKYGVDVSMWGHEHSYERLWPVYNNTVKIDEKNERLYVNPGAPVHITTGSAGCWEMLSDFSEQIPEWSAKRLSLYGYSTMHVMNTTHLLIQEHAIDEKKHLADEVMIIKHKHRYGS</sequence>
<dbReference type="OrthoDB" id="45007at2759"/>
<dbReference type="Gene3D" id="3.60.21.10">
    <property type="match status" value="1"/>
</dbReference>
<dbReference type="Pfam" id="PF00149">
    <property type="entry name" value="Metallophos"/>
    <property type="match status" value="1"/>
</dbReference>
<reference evidence="7" key="1">
    <citation type="journal article" date="2021" name="Mol. Ecol. Resour.">
        <title>Apolygus lucorum genome provides insights into omnivorousness and mesophyll feeding.</title>
        <authorList>
            <person name="Liu Y."/>
            <person name="Liu H."/>
            <person name="Wang H."/>
            <person name="Huang T."/>
            <person name="Liu B."/>
            <person name="Yang B."/>
            <person name="Yin L."/>
            <person name="Li B."/>
            <person name="Zhang Y."/>
            <person name="Zhang S."/>
            <person name="Jiang F."/>
            <person name="Zhang X."/>
            <person name="Ren Y."/>
            <person name="Wang B."/>
            <person name="Wang S."/>
            <person name="Lu Y."/>
            <person name="Wu K."/>
            <person name="Fan W."/>
            <person name="Wang G."/>
        </authorList>
    </citation>
    <scope>NUCLEOTIDE SEQUENCE</scope>
    <source>
        <strain evidence="7">12Hb</strain>
    </source>
</reference>
<evidence type="ECO:0000256" key="3">
    <source>
        <dbReference type="RuleBase" id="RU361203"/>
    </source>
</evidence>